<dbReference type="InterPro" id="IPR050523">
    <property type="entry name" value="AKR_Detox_Biosynth"/>
</dbReference>
<accession>A0A6N4TID3</accession>
<dbReference type="AlphaFoldDB" id="A0A6N4TID3"/>
<keyword evidence="4" id="KW-1185">Reference proteome</keyword>
<dbReference type="InterPro" id="IPR036812">
    <property type="entry name" value="NAD(P)_OxRdtase_dom_sf"/>
</dbReference>
<reference evidence="4" key="1">
    <citation type="submission" date="2019-05" db="EMBL/GenBank/DDBJ databases">
        <title>Complete genome sequencing of Absiella argi strain JCM 30884.</title>
        <authorList>
            <person name="Sakamoto M."/>
            <person name="Murakami T."/>
            <person name="Mori H."/>
        </authorList>
    </citation>
    <scope>NUCLEOTIDE SEQUENCE [LARGE SCALE GENOMIC DNA]</scope>
    <source>
        <strain evidence="4">JCM 30884</strain>
    </source>
</reference>
<dbReference type="PANTHER" id="PTHR43364:SF4">
    <property type="entry name" value="NAD(P)-LINKED OXIDOREDUCTASE SUPERFAMILY PROTEIN"/>
    <property type="match status" value="1"/>
</dbReference>
<dbReference type="PANTHER" id="PTHR43364">
    <property type="entry name" value="NADH-SPECIFIC METHYLGLYOXAL REDUCTASE-RELATED"/>
    <property type="match status" value="1"/>
</dbReference>
<sequence length="84" mass="9722">MKKSFSILMVFISILYPDKWSRGKWILKEEESKKIIKKALDLGINFFDTADVYSLGGSERILGKAIKEYADREEVVIATKVFFQ</sequence>
<dbReference type="KEGG" id="aarg:Aargi30884_12440"/>
<evidence type="ECO:0000259" key="2">
    <source>
        <dbReference type="Pfam" id="PF00248"/>
    </source>
</evidence>
<dbReference type="SUPFAM" id="SSF51430">
    <property type="entry name" value="NAD(P)-linked oxidoreductase"/>
    <property type="match status" value="1"/>
</dbReference>
<dbReference type="RefSeq" id="WP_275689946.1">
    <property type="nucleotide sequence ID" value="NZ_AP019695.1"/>
</dbReference>
<dbReference type="EMBL" id="AP019695">
    <property type="protein sequence ID" value="BBK22341.1"/>
    <property type="molecule type" value="Genomic_DNA"/>
</dbReference>
<dbReference type="Gene3D" id="3.20.20.100">
    <property type="entry name" value="NADP-dependent oxidoreductase domain"/>
    <property type="match status" value="1"/>
</dbReference>
<gene>
    <name evidence="3" type="ORF">Aargi30884_12440</name>
</gene>
<organism evidence="3 4">
    <name type="scientific">Amedibacterium intestinale</name>
    <dbReference type="NCBI Taxonomy" id="2583452"/>
    <lineage>
        <taxon>Bacteria</taxon>
        <taxon>Bacillati</taxon>
        <taxon>Bacillota</taxon>
        <taxon>Erysipelotrichia</taxon>
        <taxon>Erysipelotrichales</taxon>
        <taxon>Erysipelotrichaceae</taxon>
        <taxon>Amedibacterium</taxon>
    </lineage>
</organism>
<protein>
    <recommendedName>
        <fullName evidence="2">NADP-dependent oxidoreductase domain-containing protein</fullName>
    </recommendedName>
</protein>
<proteinExistence type="predicted"/>
<dbReference type="GO" id="GO:0016491">
    <property type="term" value="F:oxidoreductase activity"/>
    <property type="evidence" value="ECO:0007669"/>
    <property type="project" value="UniProtKB-KW"/>
</dbReference>
<dbReference type="InterPro" id="IPR023210">
    <property type="entry name" value="NADP_OxRdtase_dom"/>
</dbReference>
<dbReference type="Proteomes" id="UP000464754">
    <property type="component" value="Chromosome"/>
</dbReference>
<evidence type="ECO:0000313" key="3">
    <source>
        <dbReference type="EMBL" id="BBK22341.1"/>
    </source>
</evidence>
<keyword evidence="1" id="KW-0560">Oxidoreductase</keyword>
<evidence type="ECO:0000313" key="4">
    <source>
        <dbReference type="Proteomes" id="UP000464754"/>
    </source>
</evidence>
<dbReference type="Pfam" id="PF00248">
    <property type="entry name" value="Aldo_ket_red"/>
    <property type="match status" value="1"/>
</dbReference>
<evidence type="ECO:0000256" key="1">
    <source>
        <dbReference type="ARBA" id="ARBA00023002"/>
    </source>
</evidence>
<feature type="domain" description="NADP-dependent oxidoreductase" evidence="2">
    <location>
        <begin position="23"/>
        <end position="81"/>
    </location>
</feature>
<name>A0A6N4TID3_9FIRM</name>